<evidence type="ECO:0000256" key="2">
    <source>
        <dbReference type="SAM" id="Phobius"/>
    </source>
</evidence>
<evidence type="ECO:0008006" key="5">
    <source>
        <dbReference type="Google" id="ProtNLM"/>
    </source>
</evidence>
<organism evidence="3 4">
    <name type="scientific">Verticillium nonalfalfae</name>
    <dbReference type="NCBI Taxonomy" id="1051616"/>
    <lineage>
        <taxon>Eukaryota</taxon>
        <taxon>Fungi</taxon>
        <taxon>Dikarya</taxon>
        <taxon>Ascomycota</taxon>
        <taxon>Pezizomycotina</taxon>
        <taxon>Sordariomycetes</taxon>
        <taxon>Hypocreomycetidae</taxon>
        <taxon>Glomerellales</taxon>
        <taxon>Plectosphaerellaceae</taxon>
        <taxon>Verticillium</taxon>
    </lineage>
</organism>
<reference evidence="3 4" key="1">
    <citation type="submission" date="2018-10" db="EMBL/GenBank/DDBJ databases">
        <title>Genome sequence of Verticillium nonalfalfae VnAa140.</title>
        <authorList>
            <person name="Stajich J.E."/>
            <person name="Kasson M.T."/>
        </authorList>
    </citation>
    <scope>NUCLEOTIDE SEQUENCE [LARGE SCALE GENOMIC DNA]</scope>
    <source>
        <strain evidence="3 4">VnAa140</strain>
    </source>
</reference>
<sequence>MAHKSSSLPSRQVMPLKQPYFFFLGASPPLQHDRTRLCRGLLPRSRFGVRTASVFAALLVIAFLLLTSREARSYIPASLACSDGQPVQAEIIPNTVHFVYILADVTKDFGFQFSHFLSIYAVWFYWRPTTIYLHTNAEANSTSVARAREGEAGKWSKLIFTLFDMEVRTVDVPTHAGNGFEIKGMEHKSDFVRVKAVHDLGGTYLDWDVHALRDIRPLRTSGFNAVAGRELGGMVNSGYFMSVRAGRLIRLWMDGMHLAYDGGWITHSNLIITNFGQRLVGEPGEMLIMERDAFAPGSWENKDTDALFGTHDDEPSNLSNFTQGDTLPSYDESFFERFNHPERFPAWARDWSSTYVLHAFGPGRWNHKVEGFEHVSPRYVLERRSNFARAVYPIAKRMYEQGLIDLNDSYHGQ</sequence>
<keyword evidence="4" id="KW-1185">Reference proteome</keyword>
<feature type="transmembrane region" description="Helical" evidence="2">
    <location>
        <begin position="47"/>
        <end position="66"/>
    </location>
</feature>
<dbReference type="Pfam" id="PF04488">
    <property type="entry name" value="Gly_transf_sug"/>
    <property type="match status" value="1"/>
</dbReference>
<dbReference type="EMBL" id="RBVV01000001">
    <property type="protein sequence ID" value="RNJ61314.1"/>
    <property type="molecule type" value="Genomic_DNA"/>
</dbReference>
<dbReference type="PANTHER" id="PTHR46830">
    <property type="entry name" value="TRANSFERASE, PUTATIVE-RELATED"/>
    <property type="match status" value="1"/>
</dbReference>
<dbReference type="GeneID" id="39603860"/>
<dbReference type="AlphaFoldDB" id="A0A3M9YLP3"/>
<keyword evidence="2" id="KW-1133">Transmembrane helix</keyword>
<accession>A0A3M9YLP3</accession>
<keyword evidence="2" id="KW-0812">Transmembrane</keyword>
<name>A0A3M9YLP3_9PEZI</name>
<comment type="similarity">
    <text evidence="1">Belongs to the glycosyltransferase 32 family.</text>
</comment>
<comment type="caution">
    <text evidence="3">The sequence shown here is derived from an EMBL/GenBank/DDBJ whole genome shotgun (WGS) entry which is preliminary data.</text>
</comment>
<dbReference type="InterPro" id="IPR007577">
    <property type="entry name" value="GlycoTrfase_DXD_sugar-bd_CS"/>
</dbReference>
<dbReference type="PANTHER" id="PTHR46830:SF2">
    <property type="entry name" value="ALPHA-1,4-N-ACETYLGLUCOSAMINYLTRANSFERASE"/>
    <property type="match status" value="1"/>
</dbReference>
<dbReference type="Gene3D" id="3.90.550.20">
    <property type="match status" value="1"/>
</dbReference>
<dbReference type="SUPFAM" id="SSF53448">
    <property type="entry name" value="Nucleotide-diphospho-sugar transferases"/>
    <property type="match status" value="1"/>
</dbReference>
<evidence type="ECO:0000313" key="4">
    <source>
        <dbReference type="Proteomes" id="UP000267145"/>
    </source>
</evidence>
<gene>
    <name evidence="3" type="ORF">D7B24_000171</name>
</gene>
<keyword evidence="2" id="KW-0472">Membrane</keyword>
<proteinExistence type="inferred from homology"/>
<dbReference type="STRING" id="1051616.A0A3M9YLP3"/>
<dbReference type="InterPro" id="IPR029044">
    <property type="entry name" value="Nucleotide-diphossugar_trans"/>
</dbReference>
<evidence type="ECO:0000256" key="1">
    <source>
        <dbReference type="ARBA" id="ARBA00009003"/>
    </source>
</evidence>
<evidence type="ECO:0000313" key="3">
    <source>
        <dbReference type="EMBL" id="RNJ61314.1"/>
    </source>
</evidence>
<protein>
    <recommendedName>
        <fullName evidence="5">Glycosyl transferase</fullName>
    </recommendedName>
</protein>
<dbReference type="RefSeq" id="XP_028499472.1">
    <property type="nucleotide sequence ID" value="XM_028634432.1"/>
</dbReference>
<dbReference type="GO" id="GO:1901135">
    <property type="term" value="P:carbohydrate derivative metabolic process"/>
    <property type="evidence" value="ECO:0007669"/>
    <property type="project" value="UniProtKB-ARBA"/>
</dbReference>
<dbReference type="Proteomes" id="UP000267145">
    <property type="component" value="Unassembled WGS sequence"/>
</dbReference>